<dbReference type="Pfam" id="PF01791">
    <property type="entry name" value="DeoC"/>
    <property type="match status" value="1"/>
</dbReference>
<accession>A0A5N6UDZ8</accession>
<dbReference type="InterPro" id="IPR012340">
    <property type="entry name" value="NA-bd_OB-fold"/>
</dbReference>
<evidence type="ECO:0000313" key="11">
    <source>
        <dbReference type="EMBL" id="KAE8156770.1"/>
    </source>
</evidence>
<reference evidence="11 12" key="1">
    <citation type="submission" date="2019-04" db="EMBL/GenBank/DDBJ databases">
        <title>Friends and foes A comparative genomics study of 23 Aspergillus species from section Flavi.</title>
        <authorList>
            <consortium name="DOE Joint Genome Institute"/>
            <person name="Kjaerbolling I."/>
            <person name="Vesth T."/>
            <person name="Frisvad J.C."/>
            <person name="Nybo J.L."/>
            <person name="Theobald S."/>
            <person name="Kildgaard S."/>
            <person name="Isbrandt T."/>
            <person name="Kuo A."/>
            <person name="Sato A."/>
            <person name="Lyhne E.K."/>
            <person name="Kogle M.E."/>
            <person name="Wiebenga A."/>
            <person name="Kun R.S."/>
            <person name="Lubbers R.J."/>
            <person name="Makela M.R."/>
            <person name="Barry K."/>
            <person name="Chovatia M."/>
            <person name="Clum A."/>
            <person name="Daum C."/>
            <person name="Haridas S."/>
            <person name="He G."/>
            <person name="LaButti K."/>
            <person name="Lipzen A."/>
            <person name="Mondo S."/>
            <person name="Riley R."/>
            <person name="Salamov A."/>
            <person name="Simmons B.A."/>
            <person name="Magnuson J.K."/>
            <person name="Henrissat B."/>
            <person name="Mortensen U.H."/>
            <person name="Larsen T.O."/>
            <person name="Devries R.P."/>
            <person name="Grigoriev I.V."/>
            <person name="Machida M."/>
            <person name="Baker S.E."/>
            <person name="Andersen M.R."/>
        </authorList>
    </citation>
    <scope>NUCLEOTIDE SEQUENCE [LARGE SCALE GENOMIC DNA]</scope>
    <source>
        <strain evidence="11 12">CBS 117626</strain>
    </source>
</reference>
<dbReference type="SUPFAM" id="SSF75217">
    <property type="entry name" value="alpha/beta knot"/>
    <property type="match status" value="1"/>
</dbReference>
<dbReference type="InterPro" id="IPR013785">
    <property type="entry name" value="Aldolase_TIM"/>
</dbReference>
<evidence type="ECO:0000256" key="3">
    <source>
        <dbReference type="ARBA" id="ARBA00012515"/>
    </source>
</evidence>
<evidence type="ECO:0000256" key="8">
    <source>
        <dbReference type="ARBA" id="ARBA00048791"/>
    </source>
</evidence>
<dbReference type="Proteomes" id="UP000326950">
    <property type="component" value="Unassembled WGS sequence"/>
</dbReference>
<dbReference type="Gene3D" id="2.40.50.140">
    <property type="entry name" value="Nucleic acid-binding proteins"/>
    <property type="match status" value="1"/>
</dbReference>
<dbReference type="InterPro" id="IPR003750">
    <property type="entry name" value="Put_MeTrfase-C9orf114-like"/>
</dbReference>
<evidence type="ECO:0000256" key="5">
    <source>
        <dbReference type="ARBA" id="ARBA00023239"/>
    </source>
</evidence>
<dbReference type="CDD" id="cd18086">
    <property type="entry name" value="HsC9orf114-like"/>
    <property type="match status" value="1"/>
</dbReference>
<comment type="similarity">
    <text evidence="1">Belongs to the class IV-like SAM-binding methyltransferase superfamily.</text>
</comment>
<feature type="region of interest" description="Disordered" evidence="10">
    <location>
        <begin position="276"/>
        <end position="332"/>
    </location>
</feature>
<dbReference type="GO" id="GO:0016052">
    <property type="term" value="P:carbohydrate catabolic process"/>
    <property type="evidence" value="ECO:0007669"/>
    <property type="project" value="TreeGrafter"/>
</dbReference>
<dbReference type="AlphaFoldDB" id="A0A5N6UDZ8"/>
<dbReference type="EC" id="4.1.2.4" evidence="3"/>
<keyword evidence="4" id="KW-0963">Cytoplasm</keyword>
<keyword evidence="6" id="KW-0704">Schiff base</keyword>
<dbReference type="GO" id="GO:0032259">
    <property type="term" value="P:methylation"/>
    <property type="evidence" value="ECO:0007669"/>
    <property type="project" value="UniProtKB-KW"/>
</dbReference>
<feature type="compositionally biased region" description="Basic and acidic residues" evidence="10">
    <location>
        <begin position="314"/>
        <end position="323"/>
    </location>
</feature>
<proteinExistence type="inferred from homology"/>
<evidence type="ECO:0000256" key="7">
    <source>
        <dbReference type="ARBA" id="ARBA00032755"/>
    </source>
</evidence>
<dbReference type="Gene3D" id="3.40.1280.10">
    <property type="match status" value="1"/>
</dbReference>
<feature type="region of interest" description="Disordered" evidence="10">
    <location>
        <begin position="489"/>
        <end position="520"/>
    </location>
</feature>
<dbReference type="UniPathway" id="UPA00002">
    <property type="reaction ID" value="UER00468"/>
</dbReference>
<evidence type="ECO:0000256" key="4">
    <source>
        <dbReference type="ARBA" id="ARBA00022490"/>
    </source>
</evidence>
<feature type="compositionally biased region" description="Basic residues" evidence="10">
    <location>
        <begin position="299"/>
        <end position="313"/>
    </location>
</feature>
<dbReference type="OrthoDB" id="70823at2759"/>
<comment type="function">
    <text evidence="9">Catalyzes a reversible aldol reaction between acetaldehyde and D-glyceraldehyde 3-phosphate to generate 2-deoxy-D-ribose 5-phosphate.</text>
</comment>
<evidence type="ECO:0000256" key="1">
    <source>
        <dbReference type="ARBA" id="ARBA00009841"/>
    </source>
</evidence>
<evidence type="ECO:0000256" key="2">
    <source>
        <dbReference type="ARBA" id="ARBA00010936"/>
    </source>
</evidence>
<dbReference type="InterPro" id="IPR028581">
    <property type="entry name" value="DeoC_typeI"/>
</dbReference>
<dbReference type="EMBL" id="ML738747">
    <property type="protein sequence ID" value="KAE8156770.1"/>
    <property type="molecule type" value="Genomic_DNA"/>
</dbReference>
<dbReference type="GO" id="GO:0008168">
    <property type="term" value="F:methyltransferase activity"/>
    <property type="evidence" value="ECO:0007669"/>
    <property type="project" value="UniProtKB-KW"/>
</dbReference>
<dbReference type="PANTHER" id="PTHR10889:SF1">
    <property type="entry name" value="DEOXYRIBOSE-PHOSPHATE ALDOLASE"/>
    <property type="match status" value="1"/>
</dbReference>
<dbReference type="FunFam" id="3.20.20.70:FF:000198">
    <property type="entry name" value="Deoxyribose-phosphate aldolase"/>
    <property type="match status" value="1"/>
</dbReference>
<dbReference type="GO" id="GO:0046386">
    <property type="term" value="P:deoxyribose phosphate catabolic process"/>
    <property type="evidence" value="ECO:0007669"/>
    <property type="project" value="UniProtKB-UniPathway"/>
</dbReference>
<dbReference type="InterPro" id="IPR029026">
    <property type="entry name" value="tRNA_m1G_MTases_N"/>
</dbReference>
<dbReference type="PANTHER" id="PTHR10889">
    <property type="entry name" value="DEOXYRIBOSE-PHOSPHATE ALDOLASE"/>
    <property type="match status" value="1"/>
</dbReference>
<evidence type="ECO:0000256" key="10">
    <source>
        <dbReference type="SAM" id="MobiDB-lite"/>
    </source>
</evidence>
<name>A0A5N6UDZ8_ASPTM</name>
<dbReference type="HAMAP" id="MF_00114">
    <property type="entry name" value="DeoC_type1"/>
    <property type="match status" value="1"/>
</dbReference>
<protein>
    <recommendedName>
        <fullName evidence="3">deoxyribose-phosphate aldolase</fullName>
        <ecNumber evidence="3">4.1.2.4</ecNumber>
    </recommendedName>
    <alternativeName>
        <fullName evidence="7">2-deoxy-D-ribose 5-phosphate aldolase</fullName>
    </alternativeName>
</protein>
<dbReference type="Gene3D" id="3.20.20.70">
    <property type="entry name" value="Aldolase class I"/>
    <property type="match status" value="1"/>
</dbReference>
<dbReference type="InterPro" id="IPR029028">
    <property type="entry name" value="Alpha/beta_knot_MTases"/>
</dbReference>
<dbReference type="InterPro" id="IPR011343">
    <property type="entry name" value="DeoC"/>
</dbReference>
<dbReference type="GO" id="GO:0005737">
    <property type="term" value="C:cytoplasm"/>
    <property type="evidence" value="ECO:0007669"/>
    <property type="project" value="InterPro"/>
</dbReference>
<dbReference type="Pfam" id="PF02598">
    <property type="entry name" value="Methyltrn_RNA_3"/>
    <property type="match status" value="1"/>
</dbReference>
<keyword evidence="11" id="KW-0808">Transferase</keyword>
<dbReference type="GO" id="GO:0009264">
    <property type="term" value="P:deoxyribonucleotide catabolic process"/>
    <property type="evidence" value="ECO:0007669"/>
    <property type="project" value="InterPro"/>
</dbReference>
<dbReference type="InterPro" id="IPR002915">
    <property type="entry name" value="DeoC/FbaB/LacD_aldolase"/>
</dbReference>
<dbReference type="SUPFAM" id="SSF51569">
    <property type="entry name" value="Aldolase"/>
    <property type="match status" value="1"/>
</dbReference>
<evidence type="ECO:0000313" key="12">
    <source>
        <dbReference type="Proteomes" id="UP000326950"/>
    </source>
</evidence>
<keyword evidence="12" id="KW-1185">Reference proteome</keyword>
<dbReference type="GO" id="GO:0004139">
    <property type="term" value="F:deoxyribose-phosphate aldolase activity"/>
    <property type="evidence" value="ECO:0007669"/>
    <property type="project" value="UniProtKB-EC"/>
</dbReference>
<keyword evidence="11" id="KW-0489">Methyltransferase</keyword>
<evidence type="ECO:0000256" key="6">
    <source>
        <dbReference type="ARBA" id="ARBA00023270"/>
    </source>
</evidence>
<dbReference type="CDD" id="cd00959">
    <property type="entry name" value="DeoC"/>
    <property type="match status" value="1"/>
</dbReference>
<dbReference type="NCBIfam" id="TIGR00126">
    <property type="entry name" value="deoC"/>
    <property type="match status" value="1"/>
</dbReference>
<dbReference type="SMART" id="SM01133">
    <property type="entry name" value="DeoC"/>
    <property type="match status" value="1"/>
</dbReference>
<comment type="similarity">
    <text evidence="2">Belongs to the DeoC/FbaB aldolase family. DeoC type 1 subfamily.</text>
</comment>
<organism evidence="11 12">
    <name type="scientific">Aspergillus tamarii</name>
    <dbReference type="NCBI Taxonomy" id="41984"/>
    <lineage>
        <taxon>Eukaryota</taxon>
        <taxon>Fungi</taxon>
        <taxon>Dikarya</taxon>
        <taxon>Ascomycota</taxon>
        <taxon>Pezizomycotina</taxon>
        <taxon>Eurotiomycetes</taxon>
        <taxon>Eurotiomycetidae</taxon>
        <taxon>Eurotiales</taxon>
        <taxon>Aspergillaceae</taxon>
        <taxon>Aspergillus</taxon>
        <taxon>Aspergillus subgen. Circumdati</taxon>
    </lineage>
</organism>
<evidence type="ECO:0000256" key="9">
    <source>
        <dbReference type="ARBA" id="ARBA00056337"/>
    </source>
</evidence>
<comment type="catalytic activity">
    <reaction evidence="8">
        <text>2-deoxy-D-ribose 5-phosphate = D-glyceraldehyde 3-phosphate + acetaldehyde</text>
        <dbReference type="Rhea" id="RHEA:12821"/>
        <dbReference type="ChEBI" id="CHEBI:15343"/>
        <dbReference type="ChEBI" id="CHEBI:59776"/>
        <dbReference type="ChEBI" id="CHEBI:62877"/>
        <dbReference type="EC" id="4.1.2.4"/>
    </reaction>
</comment>
<sequence length="719" mass="79354">MSIPKDDAEWAALISTIKDSLPETFPEYKTPLPSEVNRTIDHTQLALTATEQQIDQLCAEALQYQFATVCVRLNHVRRAIQELKGSSEVKVACVVGFHEGMYETSEKEQEARDAVDQGAAELDMVLKYPLLKDGKYTDVYTDILGVRKAAPLPIKLKVILETSQLTREEIIAGSVIADVAGADFIKTSTGFNGPGANIDNVALMRATAGSVGNGCKVKASGGVRSAEDCIRMLKTGAERIGTSSGVKIMQELKGEAAGEQGTQQDAVETDVIRNHPHRSTILRPSLFALKPPSSPRPRPTMRRPNVPKKRKTSHDHGQPDHNDLSSNAFTSKPTAVFTPTGGRPHTLTVAIPGSIVANAHSVEQKTLLAGIIARALAVFCVDEVVVFDDDENSPHDEYHGQRDFYESPIDKTSNELNGNDSCAKRYTAYSDPSHFLAHILSYLETPPYLRKHLFPMHPNLRGAGLLPSLDMPHHLRANERCEYREGIVVSSSDSGGQRKHSTQMSNYHSNHRHSSSSPTNFSATVVDTGLPKKVVLPDIQLPEYARVTVRFSEHGPEHYAQPVHPSAPRSEAGYYWGYYVRRCRSLSSVFTECPFDGGYDLSFGTSERGIPVYSVLEEERQEHDNYDRRKITPDYKHLLVVFGGVAGIESAIHNDPQLCDMDISPTEAGKLFDYWVNLLPGQGSRTIRTEEAVWLGLTSLRGLVEGTHRPRPSYKSSSF</sequence>
<keyword evidence="5" id="KW-0456">Lyase</keyword>
<gene>
    <name evidence="11" type="ORF">BDV40DRAFT_309336</name>
</gene>